<sequence>MMKNLQQNFSKEKAINHVRKLCSNNHEIELCYSNNLAAYWGCRKETCKEKKGNSGADG</sequence>
<evidence type="ECO:0000313" key="1">
    <source>
        <dbReference type="EMBL" id="KFM82778.1"/>
    </source>
</evidence>
<evidence type="ECO:0000313" key="2">
    <source>
        <dbReference type="Proteomes" id="UP000054359"/>
    </source>
</evidence>
<dbReference type="Proteomes" id="UP000054359">
    <property type="component" value="Unassembled WGS sequence"/>
</dbReference>
<name>A0A087UZI9_STEMI</name>
<reference evidence="1 2" key="1">
    <citation type="submission" date="2013-11" db="EMBL/GenBank/DDBJ databases">
        <title>Genome sequencing of Stegodyphus mimosarum.</title>
        <authorList>
            <person name="Bechsgaard J."/>
        </authorList>
    </citation>
    <scope>NUCLEOTIDE SEQUENCE [LARGE SCALE GENOMIC DNA]</scope>
</reference>
<organism evidence="1 2">
    <name type="scientific">Stegodyphus mimosarum</name>
    <name type="common">African social velvet spider</name>
    <dbReference type="NCBI Taxonomy" id="407821"/>
    <lineage>
        <taxon>Eukaryota</taxon>
        <taxon>Metazoa</taxon>
        <taxon>Ecdysozoa</taxon>
        <taxon>Arthropoda</taxon>
        <taxon>Chelicerata</taxon>
        <taxon>Arachnida</taxon>
        <taxon>Araneae</taxon>
        <taxon>Araneomorphae</taxon>
        <taxon>Entelegynae</taxon>
        <taxon>Eresoidea</taxon>
        <taxon>Eresidae</taxon>
        <taxon>Stegodyphus</taxon>
    </lineage>
</organism>
<feature type="non-terminal residue" evidence="1">
    <location>
        <position position="58"/>
    </location>
</feature>
<dbReference type="AlphaFoldDB" id="A0A087UZI9"/>
<keyword evidence="2" id="KW-1185">Reference proteome</keyword>
<protein>
    <submittedName>
        <fullName evidence="1">Uncharacterized protein</fullName>
    </submittedName>
</protein>
<proteinExistence type="predicted"/>
<gene>
    <name evidence="1" type="ORF">X975_14424</name>
</gene>
<dbReference type="EMBL" id="KK122473">
    <property type="protein sequence ID" value="KFM82778.1"/>
    <property type="molecule type" value="Genomic_DNA"/>
</dbReference>
<accession>A0A087UZI9</accession>